<dbReference type="InterPro" id="IPR018247">
    <property type="entry name" value="EF_Hand_1_Ca_BS"/>
</dbReference>
<protein>
    <recommendedName>
        <fullName evidence="5">EF-hand domain-containing protein</fullName>
    </recommendedName>
</protein>
<dbReference type="PANTHER" id="PTHR45668">
    <property type="entry name" value="SERINE/THREONINE-PROTEIN PHOSPHATASE 5-RELATED"/>
    <property type="match status" value="1"/>
</dbReference>
<keyword evidence="7" id="KW-1185">Reference proteome</keyword>
<dbReference type="Gene3D" id="1.10.238.10">
    <property type="entry name" value="EF-hand"/>
    <property type="match status" value="1"/>
</dbReference>
<evidence type="ECO:0000256" key="1">
    <source>
        <dbReference type="ARBA" id="ARBA00001936"/>
    </source>
</evidence>
<evidence type="ECO:0000256" key="4">
    <source>
        <dbReference type="ARBA" id="ARBA00023211"/>
    </source>
</evidence>
<dbReference type="InterPro" id="IPR051134">
    <property type="entry name" value="PPP_phosphatase"/>
</dbReference>
<evidence type="ECO:0000313" key="7">
    <source>
        <dbReference type="Proteomes" id="UP001217089"/>
    </source>
</evidence>
<gene>
    <name evidence="6" type="ORF">KUTeg_025052</name>
</gene>
<keyword evidence="4" id="KW-0464">Manganese</keyword>
<dbReference type="EMBL" id="JARBDR010000923">
    <property type="protein sequence ID" value="KAJ8298521.1"/>
    <property type="molecule type" value="Genomic_DNA"/>
</dbReference>
<dbReference type="InterPro" id="IPR011992">
    <property type="entry name" value="EF-hand-dom_pair"/>
</dbReference>
<comment type="caution">
    <text evidence="6">The sequence shown here is derived from an EMBL/GenBank/DDBJ whole genome shotgun (WGS) entry which is preliminary data.</text>
</comment>
<dbReference type="PANTHER" id="PTHR45668:SF3">
    <property type="entry name" value="SERINE_THREONINE-PROTEIN PHOSPHATASE RDGC"/>
    <property type="match status" value="1"/>
</dbReference>
<proteinExistence type="predicted"/>
<evidence type="ECO:0000256" key="3">
    <source>
        <dbReference type="ARBA" id="ARBA00022837"/>
    </source>
</evidence>
<feature type="domain" description="EF-hand" evidence="5">
    <location>
        <begin position="137"/>
        <end position="172"/>
    </location>
</feature>
<dbReference type="PROSITE" id="PS50222">
    <property type="entry name" value="EF_HAND_2"/>
    <property type="match status" value="1"/>
</dbReference>
<keyword evidence="2" id="KW-0479">Metal-binding</keyword>
<dbReference type="InterPro" id="IPR002048">
    <property type="entry name" value="EF_hand_dom"/>
</dbReference>
<dbReference type="Pfam" id="PF13499">
    <property type="entry name" value="EF-hand_7"/>
    <property type="match status" value="1"/>
</dbReference>
<dbReference type="PROSITE" id="PS00018">
    <property type="entry name" value="EF_HAND_1"/>
    <property type="match status" value="1"/>
</dbReference>
<evidence type="ECO:0000256" key="2">
    <source>
        <dbReference type="ARBA" id="ARBA00022723"/>
    </source>
</evidence>
<evidence type="ECO:0000259" key="5">
    <source>
        <dbReference type="PROSITE" id="PS50222"/>
    </source>
</evidence>
<dbReference type="SMART" id="SM00054">
    <property type="entry name" value="EFh"/>
    <property type="match status" value="1"/>
</dbReference>
<sequence length="225" mass="25877">MEVTLELVLPWRTLRSKLAKCDSDGTVLYHTTFEEMKLCHRYSEVLPYLIDFITIWVRYLRLVDLNGPSLTEMLYRNRENLGSLFRLIDKDNSGCNFVQECSPLNNLCNITYYLGCISMEEFEEALLLLIKHQNITINHDQIKDIARSIDLNKDGVIDFNEFLEAFRIVDQYGTIKSPRKGPSTESIELGSCMLGGNGIETKERKVSKTSMLQNVSEDIKGEMEC</sequence>
<evidence type="ECO:0000313" key="6">
    <source>
        <dbReference type="EMBL" id="KAJ8298521.1"/>
    </source>
</evidence>
<name>A0ABQ9DZ52_TEGGR</name>
<dbReference type="SUPFAM" id="SSF47473">
    <property type="entry name" value="EF-hand"/>
    <property type="match status" value="1"/>
</dbReference>
<keyword evidence="3" id="KW-0106">Calcium</keyword>
<organism evidence="6 7">
    <name type="scientific">Tegillarca granosa</name>
    <name type="common">Malaysian cockle</name>
    <name type="synonym">Anadara granosa</name>
    <dbReference type="NCBI Taxonomy" id="220873"/>
    <lineage>
        <taxon>Eukaryota</taxon>
        <taxon>Metazoa</taxon>
        <taxon>Spiralia</taxon>
        <taxon>Lophotrochozoa</taxon>
        <taxon>Mollusca</taxon>
        <taxon>Bivalvia</taxon>
        <taxon>Autobranchia</taxon>
        <taxon>Pteriomorphia</taxon>
        <taxon>Arcoida</taxon>
        <taxon>Arcoidea</taxon>
        <taxon>Arcidae</taxon>
        <taxon>Tegillarca</taxon>
    </lineage>
</organism>
<accession>A0ABQ9DZ52</accession>
<comment type="cofactor">
    <cofactor evidence="1">
        <name>Mn(2+)</name>
        <dbReference type="ChEBI" id="CHEBI:29035"/>
    </cofactor>
</comment>
<reference evidence="6 7" key="1">
    <citation type="submission" date="2022-12" db="EMBL/GenBank/DDBJ databases">
        <title>Chromosome-level genome of Tegillarca granosa.</title>
        <authorList>
            <person name="Kim J."/>
        </authorList>
    </citation>
    <scope>NUCLEOTIDE SEQUENCE [LARGE SCALE GENOMIC DNA]</scope>
    <source>
        <strain evidence="6">Teg-2019</strain>
        <tissue evidence="6">Adductor muscle</tissue>
    </source>
</reference>
<dbReference type="Proteomes" id="UP001217089">
    <property type="component" value="Unassembled WGS sequence"/>
</dbReference>